<organism evidence="2 3">
    <name type="scientific">Gigaspora rosea</name>
    <dbReference type="NCBI Taxonomy" id="44941"/>
    <lineage>
        <taxon>Eukaryota</taxon>
        <taxon>Fungi</taxon>
        <taxon>Fungi incertae sedis</taxon>
        <taxon>Mucoromycota</taxon>
        <taxon>Glomeromycotina</taxon>
        <taxon>Glomeromycetes</taxon>
        <taxon>Diversisporales</taxon>
        <taxon>Gigasporaceae</taxon>
        <taxon>Gigaspora</taxon>
    </lineage>
</organism>
<keyword evidence="3" id="KW-1185">Reference proteome</keyword>
<keyword evidence="1" id="KW-0812">Transmembrane</keyword>
<feature type="transmembrane region" description="Helical" evidence="1">
    <location>
        <begin position="79"/>
        <end position="97"/>
    </location>
</feature>
<comment type="caution">
    <text evidence="2">The sequence shown here is derived from an EMBL/GenBank/DDBJ whole genome shotgun (WGS) entry which is preliminary data.</text>
</comment>
<evidence type="ECO:0000313" key="3">
    <source>
        <dbReference type="Proteomes" id="UP000266673"/>
    </source>
</evidence>
<accession>A0A397UHJ1</accession>
<sequence length="122" mass="13234">MVKFMLISYDTVMTYERCLGSGIMQDSTRIKETKKKIKRNKKKGKKLKYLNEDQRNTKSNNADLLEGYAEFPTFNPKAVIARVVAGVVAGVVARVVAGVVAGVIARVVAGVIAGVVVGTVFQ</sequence>
<proteinExistence type="predicted"/>
<dbReference type="Proteomes" id="UP000266673">
    <property type="component" value="Unassembled WGS sequence"/>
</dbReference>
<name>A0A397UHJ1_9GLOM</name>
<dbReference type="EMBL" id="QKWP01001330">
    <property type="protein sequence ID" value="RIB09765.1"/>
    <property type="molecule type" value="Genomic_DNA"/>
</dbReference>
<keyword evidence="1" id="KW-0472">Membrane</keyword>
<protein>
    <submittedName>
        <fullName evidence="2">Uncharacterized protein</fullName>
    </submittedName>
</protein>
<feature type="transmembrane region" description="Helical" evidence="1">
    <location>
        <begin position="103"/>
        <end position="121"/>
    </location>
</feature>
<evidence type="ECO:0000313" key="2">
    <source>
        <dbReference type="EMBL" id="RIB09765.1"/>
    </source>
</evidence>
<dbReference type="AlphaFoldDB" id="A0A397UHJ1"/>
<reference evidence="2 3" key="1">
    <citation type="submission" date="2018-06" db="EMBL/GenBank/DDBJ databases">
        <title>Comparative genomics reveals the genomic features of Rhizophagus irregularis, R. cerebriforme, R. diaphanum and Gigaspora rosea, and their symbiotic lifestyle signature.</title>
        <authorList>
            <person name="Morin E."/>
            <person name="San Clemente H."/>
            <person name="Chen E.C.H."/>
            <person name="De La Providencia I."/>
            <person name="Hainaut M."/>
            <person name="Kuo A."/>
            <person name="Kohler A."/>
            <person name="Murat C."/>
            <person name="Tang N."/>
            <person name="Roy S."/>
            <person name="Loubradou J."/>
            <person name="Henrissat B."/>
            <person name="Grigoriev I.V."/>
            <person name="Corradi N."/>
            <person name="Roux C."/>
            <person name="Martin F.M."/>
        </authorList>
    </citation>
    <scope>NUCLEOTIDE SEQUENCE [LARGE SCALE GENOMIC DNA]</scope>
    <source>
        <strain evidence="2 3">DAOM 194757</strain>
    </source>
</reference>
<evidence type="ECO:0000256" key="1">
    <source>
        <dbReference type="SAM" id="Phobius"/>
    </source>
</evidence>
<keyword evidence="1" id="KW-1133">Transmembrane helix</keyword>
<gene>
    <name evidence="2" type="ORF">C2G38_2207928</name>
</gene>